<organism evidence="2 3">
    <name type="scientific">Fibrella rubiginis</name>
    <dbReference type="NCBI Taxonomy" id="2817060"/>
    <lineage>
        <taxon>Bacteria</taxon>
        <taxon>Pseudomonadati</taxon>
        <taxon>Bacteroidota</taxon>
        <taxon>Cytophagia</taxon>
        <taxon>Cytophagales</taxon>
        <taxon>Spirosomataceae</taxon>
        <taxon>Fibrella</taxon>
    </lineage>
</organism>
<dbReference type="EMBL" id="JAFMYV010000012">
    <property type="protein sequence ID" value="MBO0939132.1"/>
    <property type="molecule type" value="Genomic_DNA"/>
</dbReference>
<dbReference type="Proteomes" id="UP000664034">
    <property type="component" value="Unassembled WGS sequence"/>
</dbReference>
<sequence length="268" mass="30411">MRLFAQHILLSCLLTLSALAQTPPAATTAVPPAANAAPITEGVVHYERRAFWPKIYARMTYLSQEQKDRIANLTRNFTQQKIKMNLTFSGTQSLYTHGSESAEYEDFDFKGRNEELVFYRDFDKERLLDIEETLGKTYIVSDSLRLPSWKIGNQIREIAGHLCMKATTSDPIRSQSITAWFAQDIPVPAGPEKYCGLPGLILELDINDGDVIIEAMSIDAKPVADVLKPPKVKAKTKRTTQAEFDKLLKNHIAEQMKEQQNPYWSIRY</sequence>
<accession>A0A939GH95</accession>
<name>A0A939GH95_9BACT</name>
<proteinExistence type="predicted"/>
<dbReference type="InterPro" id="IPR005901">
    <property type="entry name" value="GLPGLI"/>
</dbReference>
<dbReference type="NCBIfam" id="TIGR01200">
    <property type="entry name" value="GLPGLI"/>
    <property type="match status" value="1"/>
</dbReference>
<dbReference type="AlphaFoldDB" id="A0A939GH95"/>
<keyword evidence="1" id="KW-0732">Signal</keyword>
<evidence type="ECO:0000256" key="1">
    <source>
        <dbReference type="SAM" id="SignalP"/>
    </source>
</evidence>
<keyword evidence="3" id="KW-1185">Reference proteome</keyword>
<comment type="caution">
    <text evidence="2">The sequence shown here is derived from an EMBL/GenBank/DDBJ whole genome shotgun (WGS) entry which is preliminary data.</text>
</comment>
<feature type="chain" id="PRO_5037628257" evidence="1">
    <location>
        <begin position="21"/>
        <end position="268"/>
    </location>
</feature>
<protein>
    <submittedName>
        <fullName evidence="2">GLPGLI family protein</fullName>
    </submittedName>
</protein>
<gene>
    <name evidence="2" type="ORF">J2I47_21435</name>
</gene>
<evidence type="ECO:0000313" key="2">
    <source>
        <dbReference type="EMBL" id="MBO0939132.1"/>
    </source>
</evidence>
<evidence type="ECO:0000313" key="3">
    <source>
        <dbReference type="Proteomes" id="UP000664034"/>
    </source>
</evidence>
<reference evidence="2" key="1">
    <citation type="submission" date="2021-03" db="EMBL/GenBank/DDBJ databases">
        <title>Fibrella sp. HMF5335 genome sequencing and assembly.</title>
        <authorList>
            <person name="Kang H."/>
            <person name="Kim H."/>
            <person name="Bae S."/>
            <person name="Joh K."/>
        </authorList>
    </citation>
    <scope>NUCLEOTIDE SEQUENCE</scope>
    <source>
        <strain evidence="2">HMF5335</strain>
    </source>
</reference>
<dbReference type="Pfam" id="PF09697">
    <property type="entry name" value="Porph_ging"/>
    <property type="match status" value="1"/>
</dbReference>
<feature type="signal peptide" evidence="1">
    <location>
        <begin position="1"/>
        <end position="20"/>
    </location>
</feature>